<feature type="domain" description="SbsA Ig-like" evidence="3">
    <location>
        <begin position="346"/>
        <end position="427"/>
    </location>
</feature>
<name>A0A0G0KJ80_9BACT</name>
<accession>A0A0G0KJ80</accession>
<evidence type="ECO:0000256" key="1">
    <source>
        <dbReference type="ARBA" id="ARBA00022729"/>
    </source>
</evidence>
<protein>
    <recommendedName>
        <fullName evidence="3">SbsA Ig-like domain-containing protein</fullName>
    </recommendedName>
</protein>
<sequence>MGLNLDPLIRCPMLQWIETNKLQKVKRAIAIGGILFAMAFFVLQIIEPAYAQQSVADPNSPLNVGLQTIEQPLGLPSTDIRLIIANIIRAALGLMGIILVILTMYAGFLWMTSAGNEEQIAKAKNIIRNAVIGLAIILSAYSIVLFVMKMLGVGDGVVSGPTITVPGTENFQGSGALGKIIKDHYPVRNQIDVARNSKIIITFRRPIRSSEFIIDTNNDGIFGNCKPDMTDWVDDCDRAKLESQYIMINRTDTGAPIAAAAIMTTTSILNNTTGVYTIVIKPITDLNDHPSGGYLGASNEKIGYTVRLGGGIKLDDPINNDPPALTPSTIGNNYYDWQFTCSTELDVAPPKVVSVFPEAGAKEARNSVIQIDFSEPIDPTGIQGRFSDVGGYFKLAGDNIYLQSGYSSVPVGAFVLTNGYRTLEFTPETVCGENACGGKIFCLPVCDVAGATCNADTYKILLKAAQTLNANSFEARPFTGVMDLAGNALDSDPFGKVNVAPTDLPVFSNWEKPDNYVWRFELTKDVDKTAPYLVRIMPGVEAENIPKDYPWAMVFSKRMRVDPMYGITVVENPPPINNIPLWILPRISFGNIFTTTTMYHGPFLDGMREDYMPILTSAIEDVHFNCFYPGMGPGGTVEKNEHLWISNVCDPNGDRSRCCLVDGAVGSDFCCNGEVVASKSNTTTCINSLK</sequence>
<gene>
    <name evidence="4" type="ORF">US58_C0015G0019</name>
</gene>
<keyword evidence="2" id="KW-0812">Transmembrane</keyword>
<keyword evidence="2" id="KW-0472">Membrane</keyword>
<evidence type="ECO:0000313" key="4">
    <source>
        <dbReference type="EMBL" id="KKQ40626.1"/>
    </source>
</evidence>
<reference evidence="4 5" key="1">
    <citation type="journal article" date="2015" name="Nature">
        <title>rRNA introns, odd ribosomes, and small enigmatic genomes across a large radiation of phyla.</title>
        <authorList>
            <person name="Brown C.T."/>
            <person name="Hug L.A."/>
            <person name="Thomas B.C."/>
            <person name="Sharon I."/>
            <person name="Castelle C.J."/>
            <person name="Singh A."/>
            <person name="Wilkins M.J."/>
            <person name="Williams K.H."/>
            <person name="Banfield J.F."/>
        </authorList>
    </citation>
    <scope>NUCLEOTIDE SEQUENCE [LARGE SCALE GENOMIC DNA]</scope>
</reference>
<feature type="transmembrane region" description="Helical" evidence="2">
    <location>
        <begin position="83"/>
        <end position="110"/>
    </location>
</feature>
<evidence type="ECO:0000313" key="5">
    <source>
        <dbReference type="Proteomes" id="UP000034333"/>
    </source>
</evidence>
<dbReference type="Pfam" id="PF13205">
    <property type="entry name" value="Big_5"/>
    <property type="match status" value="1"/>
</dbReference>
<organism evidence="4 5">
    <name type="scientific">Candidatus Magasanikbacteria bacterium GW2011_GWA2_37_8</name>
    <dbReference type="NCBI Taxonomy" id="1619036"/>
    <lineage>
        <taxon>Bacteria</taxon>
        <taxon>Candidatus Magasanikiibacteriota</taxon>
    </lineage>
</organism>
<keyword evidence="2" id="KW-1133">Transmembrane helix</keyword>
<feature type="transmembrane region" description="Helical" evidence="2">
    <location>
        <begin position="131"/>
        <end position="151"/>
    </location>
</feature>
<dbReference type="STRING" id="1619036.US58_C0015G0019"/>
<dbReference type="Proteomes" id="UP000034333">
    <property type="component" value="Unassembled WGS sequence"/>
</dbReference>
<evidence type="ECO:0000259" key="3">
    <source>
        <dbReference type="Pfam" id="PF13205"/>
    </source>
</evidence>
<dbReference type="EMBL" id="LBTN01000015">
    <property type="protein sequence ID" value="KKQ40626.1"/>
    <property type="molecule type" value="Genomic_DNA"/>
</dbReference>
<dbReference type="AlphaFoldDB" id="A0A0G0KJ80"/>
<dbReference type="Pfam" id="PF18895">
    <property type="entry name" value="T4SS_pilin"/>
    <property type="match status" value="1"/>
</dbReference>
<evidence type="ECO:0000256" key="2">
    <source>
        <dbReference type="SAM" id="Phobius"/>
    </source>
</evidence>
<keyword evidence="1" id="KW-0732">Signal</keyword>
<dbReference type="InterPro" id="IPR032812">
    <property type="entry name" value="SbsA_Ig"/>
</dbReference>
<comment type="caution">
    <text evidence="4">The sequence shown here is derived from an EMBL/GenBank/DDBJ whole genome shotgun (WGS) entry which is preliminary data.</text>
</comment>
<dbReference type="InterPro" id="IPR043993">
    <property type="entry name" value="T4SS_pilin"/>
</dbReference>
<proteinExistence type="predicted"/>
<feature type="transmembrane region" description="Helical" evidence="2">
    <location>
        <begin position="28"/>
        <end position="46"/>
    </location>
</feature>